<protein>
    <submittedName>
        <fullName evidence="1">Uncharacterized protein</fullName>
    </submittedName>
</protein>
<dbReference type="EMBL" id="CVUD02000164">
    <property type="protein sequence ID" value="SEH83607.1"/>
    <property type="molecule type" value="Genomic_DNA"/>
</dbReference>
<reference evidence="2" key="1">
    <citation type="submission" date="2016-06" db="EMBL/GenBank/DDBJ databases">
        <authorList>
            <person name="Petersen J."/>
            <person name="Sayavedra L."/>
        </authorList>
    </citation>
    <scope>NUCLEOTIDE SEQUENCE [LARGE SCALE GENOMIC DNA]</scope>
    <source>
        <strain evidence="2">BazSymB</strain>
    </source>
</reference>
<organism evidence="1 2">
    <name type="scientific">Bathymodiolus azoricus thioautotrophic gill symbiont</name>
    <dbReference type="NCBI Taxonomy" id="235205"/>
    <lineage>
        <taxon>Bacteria</taxon>
        <taxon>Pseudomonadati</taxon>
        <taxon>Pseudomonadota</taxon>
        <taxon>Gammaproteobacteria</taxon>
        <taxon>sulfur-oxidizing symbionts</taxon>
    </lineage>
</organism>
<name>A0A1H6L579_9GAMM</name>
<proteinExistence type="predicted"/>
<evidence type="ECO:0000313" key="2">
    <source>
        <dbReference type="Proteomes" id="UP000198559"/>
    </source>
</evidence>
<evidence type="ECO:0000313" key="1">
    <source>
        <dbReference type="EMBL" id="SEH83607.1"/>
    </source>
</evidence>
<accession>A0A1H6L579</accession>
<sequence length="46" mass="5291">MLTRKAKSLLSFQPCCIAKTRQFPFKPISWFLLSGEITSIVLKSKF</sequence>
<dbReference type="Proteomes" id="UP000198559">
    <property type="component" value="Unassembled WGS sequence"/>
</dbReference>
<dbReference type="AlphaFoldDB" id="A0A1H6L579"/>
<gene>
    <name evidence="1" type="ORF">BAZSYMB_SCAFFOLD00080_1</name>
</gene>